<keyword evidence="7" id="KW-1185">Reference proteome</keyword>
<dbReference type="CDD" id="cd23794">
    <property type="entry name" value="UBCc_UBE2F_UBE2M"/>
    <property type="match status" value="1"/>
</dbReference>
<gene>
    <name evidence="6" type="ORF">P5673_007161</name>
</gene>
<comment type="caution">
    <text evidence="6">The sequence shown here is derived from an EMBL/GenBank/DDBJ whole genome shotgun (WGS) entry which is preliminary data.</text>
</comment>
<comment type="similarity">
    <text evidence="4">Belongs to the ubiquitin-conjugating enzyme family.</text>
</comment>
<keyword evidence="4" id="KW-0067">ATP-binding</keyword>
<dbReference type="InterPro" id="IPR000608">
    <property type="entry name" value="UBC"/>
</dbReference>
<sequence length="246" mass="27687">MCGSLAKDFHKLMKSIASFSDNQAEVCHYEENLQAFQVEIIPNDGVYCGGRFKFQVNLEDYPYAAPSVTCETRIYHPNIDHGSGEVCLNLFEEWNATNSLEDCVQGLLFLLYNPNLEDPLSVLFDSESENYDEFTKNVWLSLQGGEVEGFVFERNLVNEDSVEDKDNEFTNCRSQKEAEPEVNDAKATQSGVMQDMIELNKTAGTGNTETSEDSKLNSKCYDTGDFILGKIHPHRTEGEMTGLVKE</sequence>
<keyword evidence="4" id="KW-0547">Nucleotide-binding</keyword>
<accession>A0AAD9VBC6</accession>
<evidence type="ECO:0000313" key="6">
    <source>
        <dbReference type="EMBL" id="KAK2568171.1"/>
    </source>
</evidence>
<evidence type="ECO:0000256" key="3">
    <source>
        <dbReference type="PROSITE-ProRule" id="PRU10133"/>
    </source>
</evidence>
<dbReference type="Pfam" id="PF00179">
    <property type="entry name" value="UQ_con"/>
    <property type="match status" value="1"/>
</dbReference>
<name>A0AAD9VBC6_ACRCE</name>
<dbReference type="GO" id="GO:0016740">
    <property type="term" value="F:transferase activity"/>
    <property type="evidence" value="ECO:0007669"/>
    <property type="project" value="UniProtKB-KW"/>
</dbReference>
<dbReference type="EMBL" id="JARQWQ010000012">
    <property type="protein sequence ID" value="KAK2568171.1"/>
    <property type="molecule type" value="Genomic_DNA"/>
</dbReference>
<proteinExistence type="inferred from homology"/>
<evidence type="ECO:0000259" key="5">
    <source>
        <dbReference type="PROSITE" id="PS50127"/>
    </source>
</evidence>
<protein>
    <submittedName>
        <fullName evidence="6">NEDD8-conjugating enzyme ubc12</fullName>
    </submittedName>
</protein>
<dbReference type="InterPro" id="IPR023313">
    <property type="entry name" value="UBQ-conjugating_AS"/>
</dbReference>
<dbReference type="GO" id="GO:0005524">
    <property type="term" value="F:ATP binding"/>
    <property type="evidence" value="ECO:0007669"/>
    <property type="project" value="UniProtKB-UniRule"/>
</dbReference>
<dbReference type="Proteomes" id="UP001249851">
    <property type="component" value="Unassembled WGS sequence"/>
</dbReference>
<feature type="active site" description="Glycyl thioester intermediate" evidence="3">
    <location>
        <position position="87"/>
    </location>
</feature>
<dbReference type="PROSITE" id="PS00183">
    <property type="entry name" value="UBC_1"/>
    <property type="match status" value="1"/>
</dbReference>
<reference evidence="6" key="2">
    <citation type="journal article" date="2023" name="Science">
        <title>Genomic signatures of disease resistance in endangered staghorn corals.</title>
        <authorList>
            <person name="Vollmer S.V."/>
            <person name="Selwyn J.D."/>
            <person name="Despard B.A."/>
            <person name="Roesel C.L."/>
        </authorList>
    </citation>
    <scope>NUCLEOTIDE SEQUENCE</scope>
    <source>
        <strain evidence="6">K2</strain>
    </source>
</reference>
<keyword evidence="2 4" id="KW-0833">Ubl conjugation pathway</keyword>
<dbReference type="SMART" id="SM00212">
    <property type="entry name" value="UBCc"/>
    <property type="match status" value="1"/>
</dbReference>
<organism evidence="6 7">
    <name type="scientific">Acropora cervicornis</name>
    <name type="common">Staghorn coral</name>
    <dbReference type="NCBI Taxonomy" id="6130"/>
    <lineage>
        <taxon>Eukaryota</taxon>
        <taxon>Metazoa</taxon>
        <taxon>Cnidaria</taxon>
        <taxon>Anthozoa</taxon>
        <taxon>Hexacorallia</taxon>
        <taxon>Scleractinia</taxon>
        <taxon>Astrocoeniina</taxon>
        <taxon>Acroporidae</taxon>
        <taxon>Acropora</taxon>
    </lineage>
</organism>
<dbReference type="PROSITE" id="PS50127">
    <property type="entry name" value="UBC_2"/>
    <property type="match status" value="1"/>
</dbReference>
<evidence type="ECO:0000256" key="4">
    <source>
        <dbReference type="RuleBase" id="RU362109"/>
    </source>
</evidence>
<dbReference type="InterPro" id="IPR016135">
    <property type="entry name" value="UBQ-conjugating_enzyme/RWD"/>
</dbReference>
<dbReference type="AlphaFoldDB" id="A0AAD9VBC6"/>
<dbReference type="SUPFAM" id="SSF54495">
    <property type="entry name" value="UBC-like"/>
    <property type="match status" value="1"/>
</dbReference>
<evidence type="ECO:0000256" key="2">
    <source>
        <dbReference type="ARBA" id="ARBA00022786"/>
    </source>
</evidence>
<feature type="domain" description="UBC core" evidence="5">
    <location>
        <begin position="1"/>
        <end position="147"/>
    </location>
</feature>
<evidence type="ECO:0000256" key="1">
    <source>
        <dbReference type="ARBA" id="ARBA00022679"/>
    </source>
</evidence>
<dbReference type="PANTHER" id="PTHR24068">
    <property type="entry name" value="UBIQUITIN-CONJUGATING ENZYME E2"/>
    <property type="match status" value="1"/>
</dbReference>
<dbReference type="Gene3D" id="3.10.110.10">
    <property type="entry name" value="Ubiquitin Conjugating Enzyme"/>
    <property type="match status" value="1"/>
</dbReference>
<reference evidence="6" key="1">
    <citation type="journal article" date="2023" name="G3 (Bethesda)">
        <title>Whole genome assembly and annotation of the endangered Caribbean coral Acropora cervicornis.</title>
        <authorList>
            <person name="Selwyn J.D."/>
            <person name="Vollmer S.V."/>
        </authorList>
    </citation>
    <scope>NUCLEOTIDE SEQUENCE</scope>
    <source>
        <strain evidence="6">K2</strain>
    </source>
</reference>
<keyword evidence="1" id="KW-0808">Transferase</keyword>
<evidence type="ECO:0000313" key="7">
    <source>
        <dbReference type="Proteomes" id="UP001249851"/>
    </source>
</evidence>